<evidence type="ECO:0000256" key="6">
    <source>
        <dbReference type="ARBA" id="ARBA00023242"/>
    </source>
</evidence>
<comment type="caution">
    <text evidence="7">The sequence shown here is derived from an EMBL/GenBank/DDBJ whole genome shotgun (WGS) entry which is preliminary data.</text>
</comment>
<evidence type="ECO:0000256" key="5">
    <source>
        <dbReference type="ARBA" id="ARBA00023204"/>
    </source>
</evidence>
<organism evidence="7 8">
    <name type="scientific">Carnegiea gigantea</name>
    <dbReference type="NCBI Taxonomy" id="171969"/>
    <lineage>
        <taxon>Eukaryota</taxon>
        <taxon>Viridiplantae</taxon>
        <taxon>Streptophyta</taxon>
        <taxon>Embryophyta</taxon>
        <taxon>Tracheophyta</taxon>
        <taxon>Spermatophyta</taxon>
        <taxon>Magnoliopsida</taxon>
        <taxon>eudicotyledons</taxon>
        <taxon>Gunneridae</taxon>
        <taxon>Pentapetalae</taxon>
        <taxon>Caryophyllales</taxon>
        <taxon>Cactineae</taxon>
        <taxon>Cactaceae</taxon>
        <taxon>Cactoideae</taxon>
        <taxon>Echinocereeae</taxon>
        <taxon>Carnegiea</taxon>
    </lineage>
</organism>
<dbReference type="AlphaFoldDB" id="A0A9Q1JUQ6"/>
<evidence type="ECO:0000256" key="3">
    <source>
        <dbReference type="ARBA" id="ARBA00022763"/>
    </source>
</evidence>
<proteinExistence type="inferred from homology"/>
<dbReference type="EMBL" id="JAKOGI010000689">
    <property type="protein sequence ID" value="KAJ8431404.1"/>
    <property type="molecule type" value="Genomic_DNA"/>
</dbReference>
<dbReference type="PANTHER" id="PTHR28680:SF1">
    <property type="entry name" value="CENTROMERE PROTEIN X"/>
    <property type="match status" value="1"/>
</dbReference>
<dbReference type="InterPro" id="IPR018552">
    <property type="entry name" value="CENP-X"/>
</dbReference>
<dbReference type="Gene3D" id="6.10.130.30">
    <property type="match status" value="1"/>
</dbReference>
<dbReference type="GO" id="GO:0003677">
    <property type="term" value="F:DNA binding"/>
    <property type="evidence" value="ECO:0007669"/>
    <property type="project" value="UniProtKB-KW"/>
</dbReference>
<comment type="similarity">
    <text evidence="2">Belongs to the CENP-X/MHF2 family.</text>
</comment>
<dbReference type="GO" id="GO:0000712">
    <property type="term" value="P:resolution of meiotic recombination intermediates"/>
    <property type="evidence" value="ECO:0007669"/>
    <property type="project" value="TreeGrafter"/>
</dbReference>
<dbReference type="GO" id="GO:0071821">
    <property type="term" value="C:FANCM-MHF complex"/>
    <property type="evidence" value="ECO:0007669"/>
    <property type="project" value="TreeGrafter"/>
</dbReference>
<protein>
    <recommendedName>
        <fullName evidence="9">Centromere protein X</fullName>
    </recommendedName>
</protein>
<evidence type="ECO:0000313" key="8">
    <source>
        <dbReference type="Proteomes" id="UP001153076"/>
    </source>
</evidence>
<sequence length="155" mass="16960">MEETFDPNLVHAIFKLIWRRKALEREKNEGAENIDPEGGPGSSKKNRPTSGLCANLQLLVCSVMSNLCMKPIGSYLFIDMSTANSNAVKLSCELLRLFITEAIQRAAAIAEAEGISQIEGTHLERILPQIKIKTTFPNTAKADPEAPPTSPPARN</sequence>
<dbReference type="Pfam" id="PF09415">
    <property type="entry name" value="CENP-X"/>
    <property type="match status" value="1"/>
</dbReference>
<keyword evidence="3" id="KW-0227">DNA damage</keyword>
<evidence type="ECO:0000313" key="7">
    <source>
        <dbReference type="EMBL" id="KAJ8431404.1"/>
    </source>
</evidence>
<keyword evidence="6" id="KW-0539">Nucleus</keyword>
<keyword evidence="8" id="KW-1185">Reference proteome</keyword>
<evidence type="ECO:0008006" key="9">
    <source>
        <dbReference type="Google" id="ProtNLM"/>
    </source>
</evidence>
<dbReference type="Proteomes" id="UP001153076">
    <property type="component" value="Unassembled WGS sequence"/>
</dbReference>
<keyword evidence="4" id="KW-0238">DNA-binding</keyword>
<dbReference type="PANTHER" id="PTHR28680">
    <property type="entry name" value="CENTROMERE PROTEIN X"/>
    <property type="match status" value="1"/>
</dbReference>
<keyword evidence="5" id="KW-0234">DNA repair</keyword>
<dbReference type="GO" id="GO:0006281">
    <property type="term" value="P:DNA repair"/>
    <property type="evidence" value="ECO:0007669"/>
    <property type="project" value="UniProtKB-KW"/>
</dbReference>
<comment type="subcellular location">
    <subcellularLocation>
        <location evidence="1">Nucleus</location>
    </subcellularLocation>
</comment>
<evidence type="ECO:0000256" key="4">
    <source>
        <dbReference type="ARBA" id="ARBA00023125"/>
    </source>
</evidence>
<evidence type="ECO:0000256" key="2">
    <source>
        <dbReference type="ARBA" id="ARBA00009359"/>
    </source>
</evidence>
<evidence type="ECO:0000256" key="1">
    <source>
        <dbReference type="ARBA" id="ARBA00004123"/>
    </source>
</evidence>
<name>A0A9Q1JUQ6_9CARY</name>
<dbReference type="GO" id="GO:0051382">
    <property type="term" value="P:kinetochore assembly"/>
    <property type="evidence" value="ECO:0007669"/>
    <property type="project" value="InterPro"/>
</dbReference>
<dbReference type="OrthoDB" id="2500381at2759"/>
<accession>A0A9Q1JUQ6</accession>
<gene>
    <name evidence="7" type="ORF">Cgig2_004436</name>
</gene>
<reference evidence="7" key="1">
    <citation type="submission" date="2022-04" db="EMBL/GenBank/DDBJ databases">
        <title>Carnegiea gigantea Genome sequencing and assembly v2.</title>
        <authorList>
            <person name="Copetti D."/>
            <person name="Sanderson M.J."/>
            <person name="Burquez A."/>
            <person name="Wojciechowski M.F."/>
        </authorList>
    </citation>
    <scope>NUCLEOTIDE SEQUENCE</scope>
    <source>
        <strain evidence="7">SGP5-SGP5p</strain>
        <tissue evidence="7">Aerial part</tissue>
    </source>
</reference>
<dbReference type="GO" id="GO:0031297">
    <property type="term" value="P:replication fork processing"/>
    <property type="evidence" value="ECO:0007669"/>
    <property type="project" value="TreeGrafter"/>
</dbReference>